<feature type="compositionally biased region" description="Basic and acidic residues" evidence="1">
    <location>
        <begin position="80"/>
        <end position="91"/>
    </location>
</feature>
<dbReference type="EnsemblPlants" id="PGSC0003DMT400093910">
    <property type="protein sequence ID" value="PGSC0003DMT400093910"/>
    <property type="gene ID" value="PGSC0003DMG400043481"/>
</dbReference>
<proteinExistence type="predicted"/>
<keyword evidence="3" id="KW-1185">Reference proteome</keyword>
<feature type="region of interest" description="Disordered" evidence="1">
    <location>
        <begin position="53"/>
        <end position="91"/>
    </location>
</feature>
<dbReference type="Gramene" id="PGSC0003DMT400093910">
    <property type="protein sequence ID" value="PGSC0003DMT400093910"/>
    <property type="gene ID" value="PGSC0003DMG400043481"/>
</dbReference>
<sequence>MSVNSSNGSTVGHQDDIGNLNDVNESHANDPHLMGDMARPKFAKRNMLAQRKAKGIALNEDAAASRGKTTKLPPTSGKGKGKDKEKAPASQEHYHVFPKRVDPPPSQGILSGLHHKIDQDKSGDHYNTGDGHEGQVAPDLSSLSSIDHRAVTPLSTVIDALAARIASIDMSMVFGMVEIPYELVAPADSESEAEMDEEMLGVTEEASYEGLTKTEEAMVDVVV</sequence>
<accession>M1DSZ8</accession>
<reference evidence="3" key="1">
    <citation type="journal article" date="2011" name="Nature">
        <title>Genome sequence and analysis of the tuber crop potato.</title>
        <authorList>
            <consortium name="The Potato Genome Sequencing Consortium"/>
        </authorList>
    </citation>
    <scope>NUCLEOTIDE SEQUENCE [LARGE SCALE GENOMIC DNA]</scope>
    <source>
        <strain evidence="3">cv. DM1-3 516 R44</strain>
    </source>
</reference>
<organism evidence="2 3">
    <name type="scientific">Solanum tuberosum</name>
    <name type="common">Potato</name>
    <dbReference type="NCBI Taxonomy" id="4113"/>
    <lineage>
        <taxon>Eukaryota</taxon>
        <taxon>Viridiplantae</taxon>
        <taxon>Streptophyta</taxon>
        <taxon>Embryophyta</taxon>
        <taxon>Tracheophyta</taxon>
        <taxon>Spermatophyta</taxon>
        <taxon>Magnoliopsida</taxon>
        <taxon>eudicotyledons</taxon>
        <taxon>Gunneridae</taxon>
        <taxon>Pentapetalae</taxon>
        <taxon>asterids</taxon>
        <taxon>lamiids</taxon>
        <taxon>Solanales</taxon>
        <taxon>Solanaceae</taxon>
        <taxon>Solanoideae</taxon>
        <taxon>Solaneae</taxon>
        <taxon>Solanum</taxon>
    </lineage>
</organism>
<name>M1DSZ8_SOLTU</name>
<dbReference type="Proteomes" id="UP000011115">
    <property type="component" value="Unassembled WGS sequence"/>
</dbReference>
<evidence type="ECO:0000313" key="2">
    <source>
        <dbReference type="EnsemblPlants" id="PGSC0003DMT400093910"/>
    </source>
</evidence>
<dbReference type="HOGENOM" id="CLU_1241951_0_0_1"/>
<dbReference type="AlphaFoldDB" id="M1DSZ8"/>
<evidence type="ECO:0000313" key="3">
    <source>
        <dbReference type="Proteomes" id="UP000011115"/>
    </source>
</evidence>
<protein>
    <recommendedName>
        <fullName evidence="4">Polyprotein protein</fullName>
    </recommendedName>
</protein>
<dbReference type="PaxDb" id="4113-PGSC0003DMT400093910"/>
<evidence type="ECO:0008006" key="4">
    <source>
        <dbReference type="Google" id="ProtNLM"/>
    </source>
</evidence>
<reference evidence="2" key="2">
    <citation type="submission" date="2015-06" db="UniProtKB">
        <authorList>
            <consortium name="EnsemblPlants"/>
        </authorList>
    </citation>
    <scope>IDENTIFICATION</scope>
    <source>
        <strain evidence="2">DM1-3 516 R44</strain>
    </source>
</reference>
<feature type="region of interest" description="Disordered" evidence="1">
    <location>
        <begin position="1"/>
        <end position="36"/>
    </location>
</feature>
<dbReference type="InParanoid" id="M1DSZ8"/>
<feature type="compositionally biased region" description="Polar residues" evidence="1">
    <location>
        <begin position="1"/>
        <end position="12"/>
    </location>
</feature>
<evidence type="ECO:0000256" key="1">
    <source>
        <dbReference type="SAM" id="MobiDB-lite"/>
    </source>
</evidence>